<dbReference type="Pfam" id="PF07693">
    <property type="entry name" value="KAP_NTPase"/>
    <property type="match status" value="1"/>
</dbReference>
<accession>A0AAJ5ZAI2</accession>
<evidence type="ECO:0000259" key="1">
    <source>
        <dbReference type="Pfam" id="PF07693"/>
    </source>
</evidence>
<reference evidence="2" key="1">
    <citation type="submission" date="2023-03" db="EMBL/GenBank/DDBJ databases">
        <title>Aeromonas caviae strain AC1520.</title>
        <authorList>
            <person name="Xie T."/>
            <person name="Zhang Q."/>
            <person name="Deng J."/>
            <person name="Li X."/>
        </authorList>
    </citation>
    <scope>NUCLEOTIDE SEQUENCE</scope>
    <source>
        <strain evidence="2">AC1520</strain>
    </source>
</reference>
<name>A0AAJ5ZAI2_AERCA</name>
<evidence type="ECO:0000313" key="3">
    <source>
        <dbReference type="Proteomes" id="UP001218423"/>
    </source>
</evidence>
<dbReference type="Proteomes" id="UP001218423">
    <property type="component" value="Chromosome"/>
</dbReference>
<dbReference type="AlphaFoldDB" id="A0AAJ5ZAI2"/>
<sequence length="339" mass="38798">MDRLTPAEAFQVLRLVKAVADFPRTSFLLAFDPNYLTSVLDKNDIINSHEYINKIIQLRVPLPVISETGMNELADFELESLNQINLTQHFEQDQERLSWIYHMYFKHLIKNPRELKRCFNHLRFILEQIEGQVCFADLFSLSIIATKANSIYEHIKCTPEAYIGKRFENDGLMIEKASDVVKKFEGDRNNLLGSFNSSDRALISGLISDIFPLLNSNGYSHYSVSDGDAAGRVSSPQRLYVAFHYKTPIGHISDKNILEFINGEVDRISFINELLKENADEPSFRTYFWLFQRLTAIGHSDLLLSFAGRSSWPLPLSLSVTSITLVWLLHFAKNWGSPA</sequence>
<organism evidence="2 3">
    <name type="scientific">Aeromonas caviae</name>
    <name type="common">Aeromonas punctata</name>
    <dbReference type="NCBI Taxonomy" id="648"/>
    <lineage>
        <taxon>Bacteria</taxon>
        <taxon>Pseudomonadati</taxon>
        <taxon>Pseudomonadota</taxon>
        <taxon>Gammaproteobacteria</taxon>
        <taxon>Aeromonadales</taxon>
        <taxon>Aeromonadaceae</taxon>
        <taxon>Aeromonas</taxon>
    </lineage>
</organism>
<evidence type="ECO:0000313" key="2">
    <source>
        <dbReference type="EMBL" id="WFG00064.1"/>
    </source>
</evidence>
<feature type="domain" description="KAP NTPase" evidence="1">
    <location>
        <begin position="1"/>
        <end position="125"/>
    </location>
</feature>
<protein>
    <submittedName>
        <fullName evidence="2">P-loop NTPase fold protein</fullName>
    </submittedName>
</protein>
<proteinExistence type="predicted"/>
<gene>
    <name evidence="2" type="ORF">P5S46_14495</name>
</gene>
<dbReference type="EMBL" id="CP120942">
    <property type="protein sequence ID" value="WFG00064.1"/>
    <property type="molecule type" value="Genomic_DNA"/>
</dbReference>
<dbReference type="InterPro" id="IPR011646">
    <property type="entry name" value="KAP_P-loop"/>
</dbReference>